<sequence length="233" mass="25482">MNRLALASLILLGAWSTPAAAVTLTLSAAQVEQARAAGAAMNITDAGYQLGPYLLRQFNADVILHPNSPEVDGVVLSTPFEKVQYESYLSHLEAQPLSAAQATALARQVANTLSFRIYTHSPFAVDEEGEQWQLAYRTTPVTPPTQRERSYLDFFRPATLQVGNRTFTATPVIDGPYVDNFTLPSGRATFRNLGVVTYAFRGANLPTTGQFTLAFQDSQGKAYRITGDLAQYR</sequence>
<feature type="signal peptide" evidence="1">
    <location>
        <begin position="1"/>
        <end position="21"/>
    </location>
</feature>
<dbReference type="Proteomes" id="UP000604341">
    <property type="component" value="Unassembled WGS sequence"/>
</dbReference>
<reference evidence="3" key="1">
    <citation type="journal article" date="2019" name="Int. J. Syst. Evol. Microbiol.">
        <title>The Global Catalogue of Microorganisms (GCM) 10K type strain sequencing project: providing services to taxonomists for standard genome sequencing and annotation.</title>
        <authorList>
            <consortium name="The Broad Institute Genomics Platform"/>
            <consortium name="The Broad Institute Genome Sequencing Center for Infectious Disease"/>
            <person name="Wu L."/>
            <person name="Ma J."/>
        </authorList>
    </citation>
    <scope>NUCLEOTIDE SEQUENCE [LARGE SCALE GENOMIC DNA]</scope>
    <source>
        <strain evidence="3">JCM 19173</strain>
    </source>
</reference>
<gene>
    <name evidence="2" type="ORF">GCM10010844_11710</name>
</gene>
<feature type="chain" id="PRO_5045866416" evidence="1">
    <location>
        <begin position="22"/>
        <end position="233"/>
    </location>
</feature>
<evidence type="ECO:0000313" key="2">
    <source>
        <dbReference type="EMBL" id="GGK94837.1"/>
    </source>
</evidence>
<accession>A0ABQ2FIC8</accession>
<protein>
    <submittedName>
        <fullName evidence="2">Uncharacterized protein</fullName>
    </submittedName>
</protein>
<keyword evidence="3" id="KW-1185">Reference proteome</keyword>
<evidence type="ECO:0000256" key="1">
    <source>
        <dbReference type="SAM" id="SignalP"/>
    </source>
</evidence>
<evidence type="ECO:0000313" key="3">
    <source>
        <dbReference type="Proteomes" id="UP000604341"/>
    </source>
</evidence>
<comment type="caution">
    <text evidence="2">The sequence shown here is derived from an EMBL/GenBank/DDBJ whole genome shotgun (WGS) entry which is preliminary data.</text>
</comment>
<dbReference type="EMBL" id="BMPE01000001">
    <property type="protein sequence ID" value="GGK94837.1"/>
    <property type="molecule type" value="Genomic_DNA"/>
</dbReference>
<keyword evidence="1" id="KW-0732">Signal</keyword>
<name>A0ABQ2FIC8_9DEIO</name>
<dbReference type="RefSeq" id="WP_189067953.1">
    <property type="nucleotide sequence ID" value="NZ_BMPE01000001.1"/>
</dbReference>
<proteinExistence type="predicted"/>
<organism evidence="2 3">
    <name type="scientific">Deinococcus radiotolerans</name>
    <dbReference type="NCBI Taxonomy" id="1309407"/>
    <lineage>
        <taxon>Bacteria</taxon>
        <taxon>Thermotogati</taxon>
        <taxon>Deinococcota</taxon>
        <taxon>Deinococci</taxon>
        <taxon>Deinococcales</taxon>
        <taxon>Deinococcaceae</taxon>
        <taxon>Deinococcus</taxon>
    </lineage>
</organism>